<dbReference type="GO" id="GO:0003964">
    <property type="term" value="F:RNA-directed DNA polymerase activity"/>
    <property type="evidence" value="ECO:0007669"/>
    <property type="project" value="UniProtKB-KW"/>
</dbReference>
<dbReference type="EMBL" id="BMAT01007493">
    <property type="protein sequence ID" value="GFR65602.1"/>
    <property type="molecule type" value="Genomic_DNA"/>
</dbReference>
<proteinExistence type="predicted"/>
<evidence type="ECO:0000313" key="1">
    <source>
        <dbReference type="EMBL" id="GFR65602.1"/>
    </source>
</evidence>
<keyword evidence="2" id="KW-1185">Reference proteome</keyword>
<reference evidence="1 2" key="1">
    <citation type="journal article" date="2021" name="Elife">
        <title>Chloroplast acquisition without the gene transfer in kleptoplastic sea slugs, Plakobranchus ocellatus.</title>
        <authorList>
            <person name="Maeda T."/>
            <person name="Takahashi S."/>
            <person name="Yoshida T."/>
            <person name="Shimamura S."/>
            <person name="Takaki Y."/>
            <person name="Nagai Y."/>
            <person name="Toyoda A."/>
            <person name="Suzuki Y."/>
            <person name="Arimoto A."/>
            <person name="Ishii H."/>
            <person name="Satoh N."/>
            <person name="Nishiyama T."/>
            <person name="Hasebe M."/>
            <person name="Maruyama T."/>
            <person name="Minagawa J."/>
            <person name="Obokata J."/>
            <person name="Shigenobu S."/>
        </authorList>
    </citation>
    <scope>NUCLEOTIDE SEQUENCE [LARGE SCALE GENOMIC DNA]</scope>
</reference>
<evidence type="ECO:0000313" key="2">
    <source>
        <dbReference type="Proteomes" id="UP000762676"/>
    </source>
</evidence>
<dbReference type="AlphaFoldDB" id="A0AAV4EWS2"/>
<keyword evidence="1" id="KW-0548">Nucleotidyltransferase</keyword>
<organism evidence="1 2">
    <name type="scientific">Elysia marginata</name>
    <dbReference type="NCBI Taxonomy" id="1093978"/>
    <lineage>
        <taxon>Eukaryota</taxon>
        <taxon>Metazoa</taxon>
        <taxon>Spiralia</taxon>
        <taxon>Lophotrochozoa</taxon>
        <taxon>Mollusca</taxon>
        <taxon>Gastropoda</taxon>
        <taxon>Heterobranchia</taxon>
        <taxon>Euthyneura</taxon>
        <taxon>Panpulmonata</taxon>
        <taxon>Sacoglossa</taxon>
        <taxon>Placobranchoidea</taxon>
        <taxon>Plakobranchidae</taxon>
        <taxon>Elysia</taxon>
    </lineage>
</organism>
<accession>A0AAV4EWS2</accession>
<keyword evidence="1" id="KW-0808">Transferase</keyword>
<sequence length="134" mass="15466">MNRLQKKQNKAAKLVTRAKTRDHVQPILRELHRLPVKERICFKIAITVFKCLNRLGPQYLGELLNSYVPNRSLRSMNENLLVIPTTNLDLGERACSVSGPMIWNSLESHVRKSPTMATFKKSLKTELFKRSLNH</sequence>
<dbReference type="Proteomes" id="UP000762676">
    <property type="component" value="Unassembled WGS sequence"/>
</dbReference>
<protein>
    <submittedName>
        <fullName evidence="1">Reverse transcriptase-like protein</fullName>
    </submittedName>
</protein>
<comment type="caution">
    <text evidence="1">The sequence shown here is derived from an EMBL/GenBank/DDBJ whole genome shotgun (WGS) entry which is preliminary data.</text>
</comment>
<name>A0AAV4EWS2_9GAST</name>
<keyword evidence="1" id="KW-0695">RNA-directed DNA polymerase</keyword>
<gene>
    <name evidence="1" type="ORF">ElyMa_003663600</name>
</gene>